<evidence type="ECO:0000313" key="5">
    <source>
        <dbReference type="EMBL" id="SPJ80011.1"/>
    </source>
</evidence>
<dbReference type="GO" id="GO:0006351">
    <property type="term" value="P:DNA-templated transcription"/>
    <property type="evidence" value="ECO:0007669"/>
    <property type="project" value="InterPro"/>
</dbReference>
<dbReference type="PROSITE" id="PS00463">
    <property type="entry name" value="ZN2_CY6_FUNGAL_1"/>
    <property type="match status" value="1"/>
</dbReference>
<evidence type="ECO:0000256" key="2">
    <source>
        <dbReference type="ARBA" id="ARBA00023242"/>
    </source>
</evidence>
<evidence type="ECO:0000259" key="4">
    <source>
        <dbReference type="PROSITE" id="PS50048"/>
    </source>
</evidence>
<dbReference type="InterPro" id="IPR052761">
    <property type="entry name" value="Fungal_Detox/Toxin_TFs"/>
</dbReference>
<dbReference type="SMART" id="SM00066">
    <property type="entry name" value="GAL4"/>
    <property type="match status" value="1"/>
</dbReference>
<name>A0AAE8MF78_9HYPO</name>
<evidence type="ECO:0000256" key="3">
    <source>
        <dbReference type="SAM" id="MobiDB-lite"/>
    </source>
</evidence>
<dbReference type="AlphaFoldDB" id="A0AAE8MF78"/>
<dbReference type="Gene3D" id="4.10.240.10">
    <property type="entry name" value="Zn(2)-C6 fungal-type DNA-binding domain"/>
    <property type="match status" value="1"/>
</dbReference>
<evidence type="ECO:0000313" key="6">
    <source>
        <dbReference type="Proteomes" id="UP001187734"/>
    </source>
</evidence>
<feature type="region of interest" description="Disordered" evidence="3">
    <location>
        <begin position="138"/>
        <end position="159"/>
    </location>
</feature>
<keyword evidence="2" id="KW-0539">Nucleus</keyword>
<reference evidence="5" key="1">
    <citation type="submission" date="2018-03" db="EMBL/GenBank/DDBJ databases">
        <authorList>
            <person name="Guldener U."/>
        </authorList>
    </citation>
    <scope>NUCLEOTIDE SEQUENCE</scope>
</reference>
<dbReference type="Pfam" id="PF04082">
    <property type="entry name" value="Fungal_trans"/>
    <property type="match status" value="1"/>
</dbReference>
<dbReference type="PROSITE" id="PS50048">
    <property type="entry name" value="ZN2_CY6_FUNGAL_2"/>
    <property type="match status" value="1"/>
</dbReference>
<dbReference type="InterPro" id="IPR007219">
    <property type="entry name" value="XnlR_reg_dom"/>
</dbReference>
<proteinExistence type="predicted"/>
<dbReference type="Pfam" id="PF00172">
    <property type="entry name" value="Zn_clus"/>
    <property type="match status" value="1"/>
</dbReference>
<dbReference type="SMART" id="SM00906">
    <property type="entry name" value="Fungal_trans"/>
    <property type="match status" value="1"/>
</dbReference>
<dbReference type="CDD" id="cd12148">
    <property type="entry name" value="fungal_TF_MHR"/>
    <property type="match status" value="1"/>
</dbReference>
<accession>A0AAE8MF78</accession>
<dbReference type="EMBL" id="ONZP01000293">
    <property type="protein sequence ID" value="SPJ80011.1"/>
    <property type="molecule type" value="Genomic_DNA"/>
</dbReference>
<dbReference type="GO" id="GO:0003677">
    <property type="term" value="F:DNA binding"/>
    <property type="evidence" value="ECO:0007669"/>
    <property type="project" value="InterPro"/>
</dbReference>
<dbReference type="SUPFAM" id="SSF57701">
    <property type="entry name" value="Zn2/Cys6 DNA-binding domain"/>
    <property type="match status" value="1"/>
</dbReference>
<feature type="region of interest" description="Disordered" evidence="3">
    <location>
        <begin position="703"/>
        <end position="722"/>
    </location>
</feature>
<feature type="domain" description="Zn(2)-C6 fungal-type" evidence="4">
    <location>
        <begin position="63"/>
        <end position="94"/>
    </location>
</feature>
<dbReference type="CDD" id="cd00067">
    <property type="entry name" value="GAL4"/>
    <property type="match status" value="1"/>
</dbReference>
<keyword evidence="1" id="KW-0479">Metal-binding</keyword>
<keyword evidence="6" id="KW-1185">Reference proteome</keyword>
<feature type="region of interest" description="Disordered" evidence="3">
    <location>
        <begin position="27"/>
        <end position="46"/>
    </location>
</feature>
<protein>
    <submittedName>
        <fullName evidence="5">Related to Cutinase transcription factor 1 beta</fullName>
    </submittedName>
</protein>
<dbReference type="PANTHER" id="PTHR47425:SF2">
    <property type="entry name" value="FARB-RELATED"/>
    <property type="match status" value="1"/>
</dbReference>
<evidence type="ECO:0000256" key="1">
    <source>
        <dbReference type="ARBA" id="ARBA00022723"/>
    </source>
</evidence>
<dbReference type="GO" id="GO:0000981">
    <property type="term" value="F:DNA-binding transcription factor activity, RNA polymerase II-specific"/>
    <property type="evidence" value="ECO:0007669"/>
    <property type="project" value="InterPro"/>
</dbReference>
<dbReference type="Proteomes" id="UP001187734">
    <property type="component" value="Unassembled WGS sequence"/>
</dbReference>
<gene>
    <name evidence="5" type="ORF">FTOL_08402</name>
</gene>
<dbReference type="InterPro" id="IPR001138">
    <property type="entry name" value="Zn2Cys6_DnaBD"/>
</dbReference>
<organism evidence="5 6">
    <name type="scientific">Fusarium torulosum</name>
    <dbReference type="NCBI Taxonomy" id="33205"/>
    <lineage>
        <taxon>Eukaryota</taxon>
        <taxon>Fungi</taxon>
        <taxon>Dikarya</taxon>
        <taxon>Ascomycota</taxon>
        <taxon>Pezizomycotina</taxon>
        <taxon>Sordariomycetes</taxon>
        <taxon>Hypocreomycetidae</taxon>
        <taxon>Hypocreales</taxon>
        <taxon>Nectriaceae</taxon>
        <taxon>Fusarium</taxon>
    </lineage>
</organism>
<comment type="caution">
    <text evidence="5">The sequence shown here is derived from an EMBL/GenBank/DDBJ whole genome shotgun (WGS) entry which is preliminary data.</text>
</comment>
<sequence>MNTSEFSAVSIKAANRGIATKDITKANISSSSSSGGITWPNQSKRRLAANAPPVKVKKRAALACKGCRARKVRCDVMYGTPCGNCRWDKTECIIQHNRRHINHVFIANRVAGTEVQNHPMANVTNIHSPAEVRKSRGASIDSLNGPTANKAPREAAAASDMIVQGSPELGGQVPHLTSSIPRLETDHKTTPLVVFPQLDQRSGFNYDNAQLSNLLSQASLFGDLSSSQSPSSLKETNLYGQLPAFFKPLPTKVAVEEVRYLQSKGALSVPSVPLQNALLQAYVEYVHPYMPLELFPFLNAVNAGDGRAGKLLHDFDCESDRLVVVQALLLMTYWYETSDDQKDAWHWIGVAISLAYTMGLHRELGAMSVSTSRQKLGKRIWWSCFMRDRLIALGMRQPSRIHDEDFDVPMLEEGDFEIEVFPEDNNILPLECIVARDITMQQELAALFIAKVQLGICIGHILSSLYSVSMRDSIHPENTTNSTWMLFPNKKLDYTGNFLSIDLELVAWADALPPCCRCTPLMPLDVKDGSSTIVVHRTLLHMLYYTLILTLHRPQLLPPSPIHALTTPRIVQDISRLQVQDATTYITRMASKLHHLRLDRFLPITGVTVILPTMMIQLLEMKNPAPQARDLAARGFQQCLCVIEKLRETYVAADDIVSFLDAALRKFGIDINELAVAGVTNQHLTFAGAGFIGQTLLADQDIDSANGGPTSSAMARSEEASSPNLISSLGQEDFDWNAVTGTEFDIDQWLQFPPEETRQQ</sequence>
<dbReference type="PANTHER" id="PTHR47425">
    <property type="entry name" value="FARB-RELATED"/>
    <property type="match status" value="1"/>
</dbReference>
<dbReference type="GO" id="GO:0008270">
    <property type="term" value="F:zinc ion binding"/>
    <property type="evidence" value="ECO:0007669"/>
    <property type="project" value="InterPro"/>
</dbReference>
<dbReference type="InterPro" id="IPR036864">
    <property type="entry name" value="Zn2-C6_fun-type_DNA-bd_sf"/>
</dbReference>